<keyword evidence="2" id="KW-0520">NAD</keyword>
<evidence type="ECO:0000256" key="2">
    <source>
        <dbReference type="ARBA" id="ARBA00023027"/>
    </source>
</evidence>
<dbReference type="GO" id="GO:0030267">
    <property type="term" value="F:glyoxylate reductase (NADPH) activity"/>
    <property type="evidence" value="ECO:0007669"/>
    <property type="project" value="TreeGrafter"/>
</dbReference>
<feature type="domain" description="D-isomer specific 2-hydroxyacid dehydrogenase NAD-binding" evidence="3">
    <location>
        <begin position="125"/>
        <end position="294"/>
    </location>
</feature>
<dbReference type="InterPro" id="IPR029753">
    <property type="entry name" value="D-isomer_DH_CS"/>
</dbReference>
<dbReference type="InterPro" id="IPR050223">
    <property type="entry name" value="D-isomer_2-hydroxyacid_DH"/>
</dbReference>
<dbReference type="RefSeq" id="WP_144855084.1">
    <property type="nucleotide sequence ID" value="NZ_BAAAYT010000003.1"/>
</dbReference>
<comment type="caution">
    <text evidence="4">The sequence shown here is derived from an EMBL/GenBank/DDBJ whole genome shotgun (WGS) entry which is preliminary data.</text>
</comment>
<dbReference type="InterPro" id="IPR036291">
    <property type="entry name" value="NAD(P)-bd_dom_sf"/>
</dbReference>
<evidence type="ECO:0000313" key="5">
    <source>
        <dbReference type="Proteomes" id="UP000315628"/>
    </source>
</evidence>
<proteinExistence type="predicted"/>
<dbReference type="GO" id="GO:0016618">
    <property type="term" value="F:hydroxypyruvate reductase [NAD(P)H] activity"/>
    <property type="evidence" value="ECO:0007669"/>
    <property type="project" value="TreeGrafter"/>
</dbReference>
<name>A0A560WGX6_9MICO</name>
<dbReference type="Pfam" id="PF02826">
    <property type="entry name" value="2-Hacid_dh_C"/>
    <property type="match status" value="1"/>
</dbReference>
<dbReference type="PANTHER" id="PTHR10996:SF178">
    <property type="entry name" value="2-HYDROXYACID DEHYDROGENASE YGL185C-RELATED"/>
    <property type="match status" value="1"/>
</dbReference>
<dbReference type="GO" id="GO:0051287">
    <property type="term" value="F:NAD binding"/>
    <property type="evidence" value="ECO:0007669"/>
    <property type="project" value="InterPro"/>
</dbReference>
<reference evidence="4 5" key="1">
    <citation type="submission" date="2019-06" db="EMBL/GenBank/DDBJ databases">
        <title>Sequencing the genomes of 1000 actinobacteria strains.</title>
        <authorList>
            <person name="Klenk H.-P."/>
        </authorList>
    </citation>
    <scope>NUCLEOTIDE SEQUENCE [LARGE SCALE GENOMIC DNA]</scope>
    <source>
        <strain evidence="4 5">DSM 18935</strain>
    </source>
</reference>
<dbReference type="EMBL" id="VIUW01000001">
    <property type="protein sequence ID" value="TWD16816.1"/>
    <property type="molecule type" value="Genomic_DNA"/>
</dbReference>
<keyword evidence="1" id="KW-0560">Oxidoreductase</keyword>
<gene>
    <name evidence="4" type="ORF">FB557_0356</name>
</gene>
<dbReference type="OrthoDB" id="4324715at2"/>
<protein>
    <submittedName>
        <fullName evidence="4">Phosphoglycerate dehydrogenase-like enzyme</fullName>
    </submittedName>
</protein>
<sequence length="330" mass="35571">MTRSIVMSLPYDYLYDAVAERLAPRTASGELRLLKWSPKYPDASAADPAEIDLLVIPYHTTQEKTTGQYVSTQVLRRTRELYPSVSVVQALSIGVEGLEGCVPTGAVLCNSRGVMELPTAELAVTLLLAATRELPGFVRTGARWDNHRTAGLVGSRVLLLGYGGVGSAVEQLLTGFSVEIARVAHHGRDLADGTRVHAIEELVDLLPHYDAVVCSLPETEFTHGLLDRTHLAAMPDGAVLVNIGRGSVVDASALHEEARSGRLEFALDVTDPEPLPADDLLWQLPNVFITPHVGGNTAASLRFQVDLLAEQAVRLMEGRDAKNSVPLATD</sequence>
<dbReference type="PANTHER" id="PTHR10996">
    <property type="entry name" value="2-HYDROXYACID DEHYDROGENASE-RELATED"/>
    <property type="match status" value="1"/>
</dbReference>
<keyword evidence="5" id="KW-1185">Reference proteome</keyword>
<dbReference type="Gene3D" id="3.40.50.720">
    <property type="entry name" value="NAD(P)-binding Rossmann-like Domain"/>
    <property type="match status" value="2"/>
</dbReference>
<accession>A0A560WGX6</accession>
<dbReference type="GO" id="GO:0005829">
    <property type="term" value="C:cytosol"/>
    <property type="evidence" value="ECO:0007669"/>
    <property type="project" value="TreeGrafter"/>
</dbReference>
<evidence type="ECO:0000256" key="1">
    <source>
        <dbReference type="ARBA" id="ARBA00023002"/>
    </source>
</evidence>
<dbReference type="AlphaFoldDB" id="A0A560WGX6"/>
<evidence type="ECO:0000313" key="4">
    <source>
        <dbReference type="EMBL" id="TWD16816.1"/>
    </source>
</evidence>
<dbReference type="SUPFAM" id="SSF51735">
    <property type="entry name" value="NAD(P)-binding Rossmann-fold domains"/>
    <property type="match status" value="1"/>
</dbReference>
<dbReference type="PROSITE" id="PS00671">
    <property type="entry name" value="D_2_HYDROXYACID_DH_3"/>
    <property type="match status" value="1"/>
</dbReference>
<organism evidence="4 5">
    <name type="scientific">Marihabitans asiaticum</name>
    <dbReference type="NCBI Taxonomy" id="415218"/>
    <lineage>
        <taxon>Bacteria</taxon>
        <taxon>Bacillati</taxon>
        <taxon>Actinomycetota</taxon>
        <taxon>Actinomycetes</taxon>
        <taxon>Micrococcales</taxon>
        <taxon>Intrasporangiaceae</taxon>
        <taxon>Marihabitans</taxon>
    </lineage>
</organism>
<dbReference type="Proteomes" id="UP000315628">
    <property type="component" value="Unassembled WGS sequence"/>
</dbReference>
<dbReference type="InterPro" id="IPR006140">
    <property type="entry name" value="D-isomer_DH_NAD-bd"/>
</dbReference>
<evidence type="ECO:0000259" key="3">
    <source>
        <dbReference type="Pfam" id="PF02826"/>
    </source>
</evidence>